<feature type="signal peptide" evidence="2">
    <location>
        <begin position="1"/>
        <end position="23"/>
    </location>
</feature>
<keyword evidence="2" id="KW-0732">Signal</keyword>
<dbReference type="SMART" id="SM00409">
    <property type="entry name" value="IG"/>
    <property type="match status" value="1"/>
</dbReference>
<dbReference type="InterPro" id="IPR013106">
    <property type="entry name" value="Ig_V-set"/>
</dbReference>
<evidence type="ECO:0000256" key="2">
    <source>
        <dbReference type="SAM" id="SignalP"/>
    </source>
</evidence>
<feature type="domain" description="Ig-like" evidence="3">
    <location>
        <begin position="132"/>
        <end position="219"/>
    </location>
</feature>
<dbReference type="RefSeq" id="XP_038855851.1">
    <property type="nucleotide sequence ID" value="XM_038999923.1"/>
</dbReference>
<dbReference type="InterPro" id="IPR007110">
    <property type="entry name" value="Ig-like_dom"/>
</dbReference>
<sequence length="275" mass="30848">MTTLQYLGISVLFIINLLGAVNAEVNTLTRRERQSVTLHTGLTGLQADKIFWFFGPVIPNTSIVESQVIRGENITEFKGRFPDRLQLDRQTRSLTIRNLTLNNSGVYQIDIFNTHKTSQRFYLTVYALVPLPQVKKIPEGDFLDSSSEKGSCSVVCSVENRRDMTLSWYRGEKRLNQTSSPDLSTNLCFPLEIKLQDKDIYSCVVANPVSNQTTKLNIETLCLQYVESDPNPITVIVIVLVIGLLLCVYCIWKNKDIKGCCVSTSGSPEEEGSVV</sequence>
<keyword evidence="1" id="KW-0472">Membrane</keyword>
<dbReference type="KEGG" id="snh:120052797"/>
<dbReference type="SUPFAM" id="SSF48726">
    <property type="entry name" value="Immunoglobulin"/>
    <property type="match status" value="2"/>
</dbReference>
<dbReference type="Gene3D" id="2.60.40.10">
    <property type="entry name" value="Immunoglobulins"/>
    <property type="match status" value="2"/>
</dbReference>
<dbReference type="GeneID" id="120052797"/>
<feature type="transmembrane region" description="Helical" evidence="1">
    <location>
        <begin position="233"/>
        <end position="252"/>
    </location>
</feature>
<gene>
    <name evidence="5" type="primary">LOC120052797</name>
</gene>
<dbReference type="InterPro" id="IPR036179">
    <property type="entry name" value="Ig-like_dom_sf"/>
</dbReference>
<evidence type="ECO:0000259" key="3">
    <source>
        <dbReference type="PROSITE" id="PS50835"/>
    </source>
</evidence>
<dbReference type="InterPro" id="IPR013783">
    <property type="entry name" value="Ig-like_fold"/>
</dbReference>
<evidence type="ECO:0000256" key="1">
    <source>
        <dbReference type="SAM" id="Phobius"/>
    </source>
</evidence>
<dbReference type="Pfam" id="PF13895">
    <property type="entry name" value="Ig_2"/>
    <property type="match status" value="1"/>
</dbReference>
<keyword evidence="1" id="KW-0812">Transmembrane</keyword>
<dbReference type="Pfam" id="PF07686">
    <property type="entry name" value="V-set"/>
    <property type="match status" value="1"/>
</dbReference>
<accession>A0A8U0R4A2</accession>
<proteinExistence type="predicted"/>
<evidence type="ECO:0000313" key="4">
    <source>
        <dbReference type="Proteomes" id="UP000808372"/>
    </source>
</evidence>
<dbReference type="Proteomes" id="UP000808372">
    <property type="component" value="Chromosome 8"/>
</dbReference>
<organism evidence="4 5">
    <name type="scientific">Salvelinus namaycush</name>
    <name type="common">Lake trout</name>
    <name type="synonym">Salmo namaycush</name>
    <dbReference type="NCBI Taxonomy" id="8040"/>
    <lineage>
        <taxon>Eukaryota</taxon>
        <taxon>Metazoa</taxon>
        <taxon>Chordata</taxon>
        <taxon>Craniata</taxon>
        <taxon>Vertebrata</taxon>
        <taxon>Euteleostomi</taxon>
        <taxon>Actinopterygii</taxon>
        <taxon>Neopterygii</taxon>
        <taxon>Teleostei</taxon>
        <taxon>Protacanthopterygii</taxon>
        <taxon>Salmoniformes</taxon>
        <taxon>Salmonidae</taxon>
        <taxon>Salmoninae</taxon>
        <taxon>Salvelinus</taxon>
    </lineage>
</organism>
<dbReference type="PANTHER" id="PTHR21063:SF4">
    <property type="entry name" value="CD48 ANTIGEN-RELATED"/>
    <property type="match status" value="1"/>
</dbReference>
<evidence type="ECO:0000313" key="5">
    <source>
        <dbReference type="RefSeq" id="XP_038855851.1"/>
    </source>
</evidence>
<reference evidence="5" key="1">
    <citation type="submission" date="2025-08" db="UniProtKB">
        <authorList>
            <consortium name="RefSeq"/>
        </authorList>
    </citation>
    <scope>IDENTIFICATION</scope>
    <source>
        <tissue evidence="5">White muscle</tissue>
    </source>
</reference>
<dbReference type="PROSITE" id="PS50835">
    <property type="entry name" value="IG_LIKE"/>
    <property type="match status" value="1"/>
</dbReference>
<keyword evidence="4" id="KW-1185">Reference proteome</keyword>
<dbReference type="PANTHER" id="PTHR21063">
    <property type="entry name" value="LFA-3"/>
    <property type="match status" value="1"/>
</dbReference>
<keyword evidence="1" id="KW-1133">Transmembrane helix</keyword>
<protein>
    <submittedName>
        <fullName evidence="5">Natural killer cell receptor 2B4-like isoform X1</fullName>
    </submittedName>
</protein>
<dbReference type="InterPro" id="IPR003599">
    <property type="entry name" value="Ig_sub"/>
</dbReference>
<feature type="chain" id="PRO_5035747287" evidence="2">
    <location>
        <begin position="24"/>
        <end position="275"/>
    </location>
</feature>
<name>A0A8U0R4A2_SALNM</name>
<dbReference type="AlphaFoldDB" id="A0A8U0R4A2"/>